<organism evidence="2">
    <name type="scientific">Homalodisca liturata</name>
    <dbReference type="NCBI Taxonomy" id="320908"/>
    <lineage>
        <taxon>Eukaryota</taxon>
        <taxon>Metazoa</taxon>
        <taxon>Ecdysozoa</taxon>
        <taxon>Arthropoda</taxon>
        <taxon>Hexapoda</taxon>
        <taxon>Insecta</taxon>
        <taxon>Pterygota</taxon>
        <taxon>Neoptera</taxon>
        <taxon>Paraneoptera</taxon>
        <taxon>Hemiptera</taxon>
        <taxon>Auchenorrhyncha</taxon>
        <taxon>Membracoidea</taxon>
        <taxon>Cicadellidae</taxon>
        <taxon>Cicadellinae</taxon>
        <taxon>Proconiini</taxon>
        <taxon>Homalodisca</taxon>
    </lineage>
</organism>
<gene>
    <name evidence="2" type="ORF">g.18984</name>
</gene>
<keyword evidence="1" id="KW-0472">Membrane</keyword>
<keyword evidence="1" id="KW-0812">Transmembrane</keyword>
<accession>A0A1B6JQ25</accession>
<feature type="transmembrane region" description="Helical" evidence="1">
    <location>
        <begin position="6"/>
        <end position="24"/>
    </location>
</feature>
<dbReference type="EMBL" id="GECU01006352">
    <property type="protein sequence ID" value="JAT01355.1"/>
    <property type="molecule type" value="Transcribed_RNA"/>
</dbReference>
<reference evidence="2" key="1">
    <citation type="submission" date="2015-11" db="EMBL/GenBank/DDBJ databases">
        <title>De novo transcriptome assembly of four potential Pierce s Disease insect vectors from Arizona vineyards.</title>
        <authorList>
            <person name="Tassone E.E."/>
        </authorList>
    </citation>
    <scope>NUCLEOTIDE SEQUENCE</scope>
</reference>
<sequence>MQVSKPLSVFYAVFLGLCFSFQYISKMEGIKDFFLDTVETILERAKGVPPKSNRTLLQLAGFLNILVKQVDRIVFNPSFAPDAHEVTIKAAMFEMEVEFESIVLNNSLLTNVFNLTCDQIKKYKEIMKNTEAVMKNITDFMDTSY</sequence>
<dbReference type="AlphaFoldDB" id="A0A1B6JQ25"/>
<evidence type="ECO:0000313" key="2">
    <source>
        <dbReference type="EMBL" id="JAT01355.1"/>
    </source>
</evidence>
<protein>
    <submittedName>
        <fullName evidence="2">Uncharacterized protein</fullName>
    </submittedName>
</protein>
<keyword evidence="1" id="KW-1133">Transmembrane helix</keyword>
<proteinExistence type="predicted"/>
<evidence type="ECO:0000256" key="1">
    <source>
        <dbReference type="SAM" id="Phobius"/>
    </source>
</evidence>
<name>A0A1B6JQ25_9HEMI</name>